<name>S2JRY4_MUCC1</name>
<accession>S2JRY4</accession>
<feature type="domain" description="F-box" evidence="1">
    <location>
        <begin position="1"/>
        <end position="47"/>
    </location>
</feature>
<gene>
    <name evidence="2" type="ORF">HMPREF1544_10659</name>
</gene>
<evidence type="ECO:0000313" key="2">
    <source>
        <dbReference type="EMBL" id="EPB82575.1"/>
    </source>
</evidence>
<dbReference type="PROSITE" id="PS50181">
    <property type="entry name" value="FBOX"/>
    <property type="match status" value="1"/>
</dbReference>
<dbReference type="Proteomes" id="UP000014254">
    <property type="component" value="Unassembled WGS sequence"/>
</dbReference>
<dbReference type="SUPFAM" id="SSF81383">
    <property type="entry name" value="F-box domain"/>
    <property type="match status" value="1"/>
</dbReference>
<dbReference type="VEuPathDB" id="FungiDB:HMPREF1544_10659"/>
<dbReference type="EMBL" id="KE124107">
    <property type="protein sequence ID" value="EPB82575.1"/>
    <property type="molecule type" value="Genomic_DNA"/>
</dbReference>
<dbReference type="Pfam" id="PF12937">
    <property type="entry name" value="F-box-like"/>
    <property type="match status" value="1"/>
</dbReference>
<evidence type="ECO:0000313" key="3">
    <source>
        <dbReference type="Proteomes" id="UP000014254"/>
    </source>
</evidence>
<protein>
    <recommendedName>
        <fullName evidence="1">F-box domain-containing protein</fullName>
    </recommendedName>
</protein>
<dbReference type="SUPFAM" id="SSF52047">
    <property type="entry name" value="RNI-like"/>
    <property type="match status" value="1"/>
</dbReference>
<keyword evidence="3" id="KW-1185">Reference proteome</keyword>
<dbReference type="Gene3D" id="1.20.1280.50">
    <property type="match status" value="1"/>
</dbReference>
<dbReference type="OMA" id="INIRANY"/>
<sequence>MVNILSLPEELLSRIFEHIDSNVQLAQCRLVCSKWNSPANTAMFSNIIVFKTKSKALALYAQLFIDPSKGKLIRHIYFDKDFDCFWMVKAMFDVAHSLNLESLEGKSLTTECCNTLLDIIKASPTAFNKVKVLPRYKDTINQAFSDVLRACRYTLSEIDIDNEKIYLNNTIKEFAPTFNTFDNLKTLNYSGSFKQISEIELLLKGCIHLEKMTLGNLIDGEAMEKQNLKAWMETEVNQVESLKELTINHQCRCDVMEYLTYKYSNLKNINIRANYSHRMYADSMAKFKGNMDRILQSIESIPSKVMTFWLPLNENHYQIIDYFIKKGHHFHVEKTVGPNSLYVKIEGL</sequence>
<dbReference type="InterPro" id="IPR032675">
    <property type="entry name" value="LRR_dom_sf"/>
</dbReference>
<evidence type="ECO:0000259" key="1">
    <source>
        <dbReference type="PROSITE" id="PS50181"/>
    </source>
</evidence>
<dbReference type="InterPro" id="IPR036047">
    <property type="entry name" value="F-box-like_dom_sf"/>
</dbReference>
<dbReference type="InParanoid" id="S2JRY4"/>
<dbReference type="OrthoDB" id="10360009at2759"/>
<organism evidence="2 3">
    <name type="scientific">Mucor circinelloides f. circinelloides (strain 1006PhL)</name>
    <name type="common">Mucormycosis agent</name>
    <name type="synonym">Calyptromyces circinelloides</name>
    <dbReference type="NCBI Taxonomy" id="1220926"/>
    <lineage>
        <taxon>Eukaryota</taxon>
        <taxon>Fungi</taxon>
        <taxon>Fungi incertae sedis</taxon>
        <taxon>Mucoromycota</taxon>
        <taxon>Mucoromycotina</taxon>
        <taxon>Mucoromycetes</taxon>
        <taxon>Mucorales</taxon>
        <taxon>Mucorineae</taxon>
        <taxon>Mucoraceae</taxon>
        <taxon>Mucor</taxon>
    </lineage>
</organism>
<reference evidence="3" key="1">
    <citation type="submission" date="2013-05" db="EMBL/GenBank/DDBJ databases">
        <title>The Genome sequence of Mucor circinelloides f. circinelloides 1006PhL.</title>
        <authorList>
            <consortium name="The Broad Institute Genomics Platform"/>
            <person name="Cuomo C."/>
            <person name="Earl A."/>
            <person name="Findley K."/>
            <person name="Lee S.C."/>
            <person name="Walker B."/>
            <person name="Young S."/>
            <person name="Zeng Q."/>
            <person name="Gargeya S."/>
            <person name="Fitzgerald M."/>
            <person name="Haas B."/>
            <person name="Abouelleil A."/>
            <person name="Allen A.W."/>
            <person name="Alvarado L."/>
            <person name="Arachchi H.M."/>
            <person name="Berlin A.M."/>
            <person name="Chapman S.B."/>
            <person name="Gainer-Dewar J."/>
            <person name="Goldberg J."/>
            <person name="Griggs A."/>
            <person name="Gujja S."/>
            <person name="Hansen M."/>
            <person name="Howarth C."/>
            <person name="Imamovic A."/>
            <person name="Ireland A."/>
            <person name="Larimer J."/>
            <person name="McCowan C."/>
            <person name="Murphy C."/>
            <person name="Pearson M."/>
            <person name="Poon T.W."/>
            <person name="Priest M."/>
            <person name="Roberts A."/>
            <person name="Saif S."/>
            <person name="Shea T."/>
            <person name="Sisk P."/>
            <person name="Sykes S."/>
            <person name="Wortman J."/>
            <person name="Nusbaum C."/>
            <person name="Birren B."/>
        </authorList>
    </citation>
    <scope>NUCLEOTIDE SEQUENCE [LARGE SCALE GENOMIC DNA]</scope>
    <source>
        <strain evidence="3">1006PhL</strain>
    </source>
</reference>
<dbReference type="AlphaFoldDB" id="S2JRY4"/>
<dbReference type="Gene3D" id="3.80.10.10">
    <property type="entry name" value="Ribonuclease Inhibitor"/>
    <property type="match status" value="1"/>
</dbReference>
<proteinExistence type="predicted"/>
<dbReference type="InterPro" id="IPR001810">
    <property type="entry name" value="F-box_dom"/>
</dbReference>